<proteinExistence type="predicted"/>
<evidence type="ECO:0000313" key="1">
    <source>
        <dbReference type="EMBL" id="KAJ3173852.1"/>
    </source>
</evidence>
<keyword evidence="2" id="KW-1185">Reference proteome</keyword>
<name>A0AAD5TE26_9FUNG</name>
<dbReference type="Proteomes" id="UP001212152">
    <property type="component" value="Unassembled WGS sequence"/>
</dbReference>
<sequence length="238" mass="25332">MLRTPLWRPVPLKLFPRQAPLGASLAGLDLPVPLHPVPAQDAPLLVMPGSAEEDEPVPLSPSPTTLASAAQDERTEVRLLELLAATKGVQEDAEAAALAAGLLKAKRPRLRGFERLMNVIKTFSVKALSRNLAVGNGSSQALPRLKHVGVVFGSDECIAKPALSSFYVNELPRLHNSNPHITFTTAPEEAENCSISLGLEDGKTVAIDLRECPTSAALYKRILAESAATETVETPLAA</sequence>
<accession>A0AAD5TE26</accession>
<dbReference type="AlphaFoldDB" id="A0AAD5TE26"/>
<gene>
    <name evidence="1" type="ORF">HDU87_007355</name>
</gene>
<evidence type="ECO:0000313" key="2">
    <source>
        <dbReference type="Proteomes" id="UP001212152"/>
    </source>
</evidence>
<reference evidence="1" key="1">
    <citation type="submission" date="2020-05" db="EMBL/GenBank/DDBJ databases">
        <title>Phylogenomic resolution of chytrid fungi.</title>
        <authorList>
            <person name="Stajich J.E."/>
            <person name="Amses K."/>
            <person name="Simmons R."/>
            <person name="Seto K."/>
            <person name="Myers J."/>
            <person name="Bonds A."/>
            <person name="Quandt C.A."/>
            <person name="Barry K."/>
            <person name="Liu P."/>
            <person name="Grigoriev I."/>
            <person name="Longcore J.E."/>
            <person name="James T.Y."/>
        </authorList>
    </citation>
    <scope>NUCLEOTIDE SEQUENCE</scope>
    <source>
        <strain evidence="1">JEL0379</strain>
    </source>
</reference>
<protein>
    <submittedName>
        <fullName evidence="1">Uncharacterized protein</fullName>
    </submittedName>
</protein>
<organism evidence="1 2">
    <name type="scientific">Geranomyces variabilis</name>
    <dbReference type="NCBI Taxonomy" id="109894"/>
    <lineage>
        <taxon>Eukaryota</taxon>
        <taxon>Fungi</taxon>
        <taxon>Fungi incertae sedis</taxon>
        <taxon>Chytridiomycota</taxon>
        <taxon>Chytridiomycota incertae sedis</taxon>
        <taxon>Chytridiomycetes</taxon>
        <taxon>Spizellomycetales</taxon>
        <taxon>Powellomycetaceae</taxon>
        <taxon>Geranomyces</taxon>
    </lineage>
</organism>
<comment type="caution">
    <text evidence="1">The sequence shown here is derived from an EMBL/GenBank/DDBJ whole genome shotgun (WGS) entry which is preliminary data.</text>
</comment>
<dbReference type="EMBL" id="JADGJQ010000069">
    <property type="protein sequence ID" value="KAJ3173852.1"/>
    <property type="molecule type" value="Genomic_DNA"/>
</dbReference>